<organism evidence="22">
    <name type="scientific">Neomysis orientalis</name>
    <dbReference type="NCBI Taxonomy" id="1049546"/>
    <lineage>
        <taxon>Eukaryota</taxon>
        <taxon>Metazoa</taxon>
        <taxon>Ecdysozoa</taxon>
        <taxon>Arthropoda</taxon>
        <taxon>Crustacea</taxon>
        <taxon>Multicrustacea</taxon>
        <taxon>Malacostraca</taxon>
        <taxon>Eumalacostraca</taxon>
        <taxon>Peracarida</taxon>
        <taxon>Mysidacea</taxon>
        <taxon>Mysida</taxon>
        <taxon>Mysidae</taxon>
        <taxon>Mysinae</taxon>
        <taxon>Mysini</taxon>
        <taxon>Neomysis</taxon>
    </lineage>
</organism>
<evidence type="ECO:0000256" key="8">
    <source>
        <dbReference type="ARBA" id="ARBA00022723"/>
    </source>
</evidence>
<dbReference type="PROSITE" id="PS50857">
    <property type="entry name" value="COX2_CUA"/>
    <property type="match status" value="1"/>
</dbReference>
<reference evidence="22" key="1">
    <citation type="submission" date="2013-04" db="EMBL/GenBank/DDBJ databases">
        <authorList>
            <person name="Shen X."/>
        </authorList>
    </citation>
    <scope>NUCLEOTIDE SEQUENCE</scope>
</reference>
<feature type="transmembrane region" description="Helical" evidence="19">
    <location>
        <begin position="66"/>
        <end position="90"/>
    </location>
</feature>
<dbReference type="GO" id="GO:0005507">
    <property type="term" value="F:copper ion binding"/>
    <property type="evidence" value="ECO:0007669"/>
    <property type="project" value="InterPro"/>
</dbReference>
<proteinExistence type="inferred from homology"/>
<dbReference type="EMBL" id="KC995119">
    <property type="protein sequence ID" value="AGV04749.1"/>
    <property type="molecule type" value="Genomic_DNA"/>
</dbReference>
<keyword evidence="14 18" id="KW-0186">Copper</keyword>
<comment type="similarity">
    <text evidence="2 18">Belongs to the cytochrome c oxidase subunit 2 family.</text>
</comment>
<evidence type="ECO:0000259" key="20">
    <source>
        <dbReference type="PROSITE" id="PS50857"/>
    </source>
</evidence>
<keyword evidence="11" id="KW-1278">Translocase</keyword>
<dbReference type="PROSITE" id="PS50999">
    <property type="entry name" value="COX2_TM"/>
    <property type="match status" value="1"/>
</dbReference>
<feature type="domain" description="Cytochrome oxidase subunit II transmembrane region profile" evidence="21">
    <location>
        <begin position="4"/>
        <end position="94"/>
    </location>
</feature>
<evidence type="ECO:0000256" key="13">
    <source>
        <dbReference type="ARBA" id="ARBA00022989"/>
    </source>
</evidence>
<evidence type="ECO:0000259" key="21">
    <source>
        <dbReference type="PROSITE" id="PS50999"/>
    </source>
</evidence>
<comment type="subcellular location">
    <subcellularLocation>
        <location evidence="1 18">Mitochondrion inner membrane</location>
        <topology evidence="1 18">Multi-pass membrane protein</topology>
    </subcellularLocation>
</comment>
<dbReference type="InterPro" id="IPR011759">
    <property type="entry name" value="Cyt_c_oxidase_su2_TM_dom"/>
</dbReference>
<evidence type="ECO:0000256" key="7">
    <source>
        <dbReference type="ARBA" id="ARBA00022692"/>
    </source>
</evidence>
<feature type="domain" description="Cytochrome oxidase subunit II copper A binding" evidence="20">
    <location>
        <begin position="95"/>
        <end position="228"/>
    </location>
</feature>
<dbReference type="AlphaFoldDB" id="T2B2B6"/>
<dbReference type="PANTHER" id="PTHR22888">
    <property type="entry name" value="CYTOCHROME C OXIDASE, SUBUNIT II"/>
    <property type="match status" value="1"/>
</dbReference>
<accession>T2B2B6</accession>
<evidence type="ECO:0000256" key="19">
    <source>
        <dbReference type="SAM" id="Phobius"/>
    </source>
</evidence>
<evidence type="ECO:0000313" key="22">
    <source>
        <dbReference type="EMBL" id="AGV04749.1"/>
    </source>
</evidence>
<feature type="transmembrane region" description="Helical" evidence="19">
    <location>
        <begin position="31"/>
        <end position="54"/>
    </location>
</feature>
<keyword evidence="5 18" id="KW-0813">Transport</keyword>
<evidence type="ECO:0000256" key="9">
    <source>
        <dbReference type="ARBA" id="ARBA00022792"/>
    </source>
</evidence>
<keyword evidence="9 18" id="KW-0999">Mitochondrion inner membrane</keyword>
<evidence type="ECO:0000256" key="4">
    <source>
        <dbReference type="ARBA" id="ARBA00015946"/>
    </source>
</evidence>
<dbReference type="GO" id="GO:0005743">
    <property type="term" value="C:mitochondrial inner membrane"/>
    <property type="evidence" value="ECO:0007669"/>
    <property type="project" value="UniProtKB-SubCell"/>
</dbReference>
<keyword evidence="16 18" id="KW-0472">Membrane</keyword>
<sequence length="230" mass="26522">MLKLAYWKSLEFNNAASPQMEELILFHDHTMVILVAITVFVMYMMSMFTMNVFTDKFLLENHKIEVIWTVLPAILLLFIGFPSLRLLYILDETSPSMITLKVIGHQWYWSYEYSDTLDLEFDSYMLPSDESTMDQFRVLDVDNRIILPINTPIRVIVSAADVLHSWTVPSLGVKVDAVPGRLNQTSFLLKKPGLFMGQRSETCGANHSFMPIVIESITTNMFLKWILNNL</sequence>
<keyword evidence="7 18" id="KW-0812">Transmembrane</keyword>
<dbReference type="CDD" id="cd13912">
    <property type="entry name" value="CcO_II_C"/>
    <property type="match status" value="1"/>
</dbReference>
<dbReference type="InterPro" id="IPR034210">
    <property type="entry name" value="CcO_II_C"/>
</dbReference>
<evidence type="ECO:0000256" key="2">
    <source>
        <dbReference type="ARBA" id="ARBA00007866"/>
    </source>
</evidence>
<evidence type="ECO:0000256" key="14">
    <source>
        <dbReference type="ARBA" id="ARBA00023008"/>
    </source>
</evidence>
<evidence type="ECO:0000256" key="10">
    <source>
        <dbReference type="ARBA" id="ARBA00022842"/>
    </source>
</evidence>
<dbReference type="GO" id="GO:0004129">
    <property type="term" value="F:cytochrome-c oxidase activity"/>
    <property type="evidence" value="ECO:0007669"/>
    <property type="project" value="UniProtKB-EC"/>
</dbReference>
<dbReference type="Gene3D" id="1.10.287.90">
    <property type="match status" value="1"/>
</dbReference>
<geneLocation type="mitochondrion" evidence="22"/>
<evidence type="ECO:0000256" key="17">
    <source>
        <dbReference type="ARBA" id="ARBA00049512"/>
    </source>
</evidence>
<dbReference type="SUPFAM" id="SSF81464">
    <property type="entry name" value="Cytochrome c oxidase subunit II-like, transmembrane region"/>
    <property type="match status" value="1"/>
</dbReference>
<evidence type="ECO:0000256" key="11">
    <source>
        <dbReference type="ARBA" id="ARBA00022967"/>
    </source>
</evidence>
<comment type="catalytic activity">
    <reaction evidence="17">
        <text>4 Fe(II)-[cytochrome c] + O2 + 8 H(+)(in) = 4 Fe(III)-[cytochrome c] + 2 H2O + 4 H(+)(out)</text>
        <dbReference type="Rhea" id="RHEA:11436"/>
        <dbReference type="Rhea" id="RHEA-COMP:10350"/>
        <dbReference type="Rhea" id="RHEA-COMP:14399"/>
        <dbReference type="ChEBI" id="CHEBI:15377"/>
        <dbReference type="ChEBI" id="CHEBI:15378"/>
        <dbReference type="ChEBI" id="CHEBI:15379"/>
        <dbReference type="ChEBI" id="CHEBI:29033"/>
        <dbReference type="ChEBI" id="CHEBI:29034"/>
        <dbReference type="EC" id="7.1.1.9"/>
    </reaction>
    <physiologicalReaction direction="left-to-right" evidence="17">
        <dbReference type="Rhea" id="RHEA:11437"/>
    </physiologicalReaction>
</comment>
<dbReference type="InterPro" id="IPR036257">
    <property type="entry name" value="Cyt_c_oxidase_su2_TM_sf"/>
</dbReference>
<keyword evidence="10" id="KW-0460">Magnesium</keyword>
<dbReference type="InterPro" id="IPR045187">
    <property type="entry name" value="CcO_II"/>
</dbReference>
<evidence type="ECO:0000256" key="5">
    <source>
        <dbReference type="ARBA" id="ARBA00022448"/>
    </source>
</evidence>
<dbReference type="PRINTS" id="PR01166">
    <property type="entry name" value="CYCOXIDASEII"/>
</dbReference>
<evidence type="ECO:0000256" key="3">
    <source>
        <dbReference type="ARBA" id="ARBA00011164"/>
    </source>
</evidence>
<dbReference type="Pfam" id="PF00116">
    <property type="entry name" value="COX2"/>
    <property type="match status" value="1"/>
</dbReference>
<keyword evidence="8 18" id="KW-0479">Metal-binding</keyword>
<comment type="subunit">
    <text evidence="3">Component of the cytochrome c oxidase (complex IV, CIV), a multisubunit enzyme composed of a catalytic core of 3 subunits and several supernumerary subunits. The complex exists as a monomer or a dimer and forms supercomplexes (SCs) in the inner mitochondrial membrane with ubiquinol-cytochrome c oxidoreductase (cytochrome b-c1 complex, complex III, CIII).</text>
</comment>
<evidence type="ECO:0000256" key="1">
    <source>
        <dbReference type="ARBA" id="ARBA00004448"/>
    </source>
</evidence>
<name>T2B2B6_9CRUS</name>
<keyword evidence="13 19" id="KW-1133">Transmembrane helix</keyword>
<dbReference type="Gene3D" id="2.60.40.420">
    <property type="entry name" value="Cupredoxins - blue copper proteins"/>
    <property type="match status" value="1"/>
</dbReference>
<protein>
    <recommendedName>
        <fullName evidence="4 18">Cytochrome c oxidase subunit 2</fullName>
    </recommendedName>
</protein>
<evidence type="ECO:0000256" key="6">
    <source>
        <dbReference type="ARBA" id="ARBA00022660"/>
    </source>
</evidence>
<comment type="cofactor">
    <cofactor evidence="18">
        <name>Cu cation</name>
        <dbReference type="ChEBI" id="CHEBI:23378"/>
    </cofactor>
    <text evidence="18">Binds a copper A center.</text>
</comment>
<dbReference type="PANTHER" id="PTHR22888:SF9">
    <property type="entry name" value="CYTOCHROME C OXIDASE SUBUNIT 2"/>
    <property type="match status" value="1"/>
</dbReference>
<keyword evidence="15 18" id="KW-0496">Mitochondrion</keyword>
<dbReference type="SUPFAM" id="SSF49503">
    <property type="entry name" value="Cupredoxins"/>
    <property type="match status" value="1"/>
</dbReference>
<comment type="function">
    <text evidence="18">Component of the cytochrome c oxidase, the last enzyme in the mitochondrial electron transport chain which drives oxidative phosphorylation. The respiratory chain contains 3 multisubunit complexes succinate dehydrogenase (complex II, CII), ubiquinol-cytochrome c oxidoreductase (cytochrome b-c1 complex, complex III, CIII) and cytochrome c oxidase (complex IV, CIV), that cooperate to transfer electrons derived from NADH and succinate to molecular oxygen, creating an electrochemical gradient over the inner membrane that drives transmembrane transport and the ATP synthase. Cytochrome c oxidase is the component of the respiratory chain that catalyzes the reduction of oxygen to water. Electrons originating from reduced cytochrome c in the intermembrane space (IMS) are transferred via the dinuclear copper A center (CU(A)) of subunit 2 and heme A of subunit 1 to the active site in subunit 1, a binuclear center (BNC) formed by heme A3 and copper B (CU(B)). The BNC reduces molecular oxygen to 2 water molecules using 4 electrons from cytochrome c in the IMS and 4 protons from the mitochondrial matrix.</text>
</comment>
<dbReference type="InterPro" id="IPR008972">
    <property type="entry name" value="Cupredoxin"/>
</dbReference>
<gene>
    <name evidence="22" type="primary">COX2</name>
</gene>
<keyword evidence="12 18" id="KW-0249">Electron transport</keyword>
<dbReference type="Pfam" id="PF02790">
    <property type="entry name" value="COX2_TM"/>
    <property type="match status" value="1"/>
</dbReference>
<dbReference type="GO" id="GO:0042773">
    <property type="term" value="P:ATP synthesis coupled electron transport"/>
    <property type="evidence" value="ECO:0007669"/>
    <property type="project" value="TreeGrafter"/>
</dbReference>
<evidence type="ECO:0000256" key="18">
    <source>
        <dbReference type="RuleBase" id="RU000457"/>
    </source>
</evidence>
<evidence type="ECO:0000256" key="16">
    <source>
        <dbReference type="ARBA" id="ARBA00023136"/>
    </source>
</evidence>
<keyword evidence="6 18" id="KW-0679">Respiratory chain</keyword>
<evidence type="ECO:0000256" key="15">
    <source>
        <dbReference type="ARBA" id="ARBA00023128"/>
    </source>
</evidence>
<dbReference type="FunFam" id="2.60.40.420:FF:000001">
    <property type="entry name" value="Cytochrome c oxidase subunit 2"/>
    <property type="match status" value="1"/>
</dbReference>
<dbReference type="InterPro" id="IPR002429">
    <property type="entry name" value="CcO_II-like_C"/>
</dbReference>
<evidence type="ECO:0000256" key="12">
    <source>
        <dbReference type="ARBA" id="ARBA00022982"/>
    </source>
</evidence>